<dbReference type="InterPro" id="IPR036390">
    <property type="entry name" value="WH_DNA-bd_sf"/>
</dbReference>
<evidence type="ECO:0000313" key="7">
    <source>
        <dbReference type="Proteomes" id="UP000077856"/>
    </source>
</evidence>
<accession>A0A160MGE1</accession>
<dbReference type="InterPro" id="IPR005119">
    <property type="entry name" value="LysR_subst-bd"/>
</dbReference>
<name>A0A160MGE1_9BACI</name>
<organism evidence="6 7">
    <name type="scientific">Cytobacillus oceanisediminis 2691</name>
    <dbReference type="NCBI Taxonomy" id="1196031"/>
    <lineage>
        <taxon>Bacteria</taxon>
        <taxon>Bacillati</taxon>
        <taxon>Bacillota</taxon>
        <taxon>Bacilli</taxon>
        <taxon>Bacillales</taxon>
        <taxon>Bacillaceae</taxon>
        <taxon>Cytobacillus</taxon>
    </lineage>
</organism>
<evidence type="ECO:0000256" key="4">
    <source>
        <dbReference type="ARBA" id="ARBA00023163"/>
    </source>
</evidence>
<protein>
    <submittedName>
        <fullName evidence="6">LysR family transcriptional regulator</fullName>
    </submittedName>
</protein>
<keyword evidence="3" id="KW-0238">DNA-binding</keyword>
<feature type="domain" description="HTH lysR-type" evidence="5">
    <location>
        <begin position="1"/>
        <end position="58"/>
    </location>
</feature>
<dbReference type="PANTHER" id="PTHR30126">
    <property type="entry name" value="HTH-TYPE TRANSCRIPTIONAL REGULATOR"/>
    <property type="match status" value="1"/>
</dbReference>
<comment type="similarity">
    <text evidence="1">Belongs to the LysR transcriptional regulatory family.</text>
</comment>
<dbReference type="PANTHER" id="PTHR30126:SF78">
    <property type="entry name" value="HTH LYSR-TYPE DOMAIN-CONTAINING PROTEIN"/>
    <property type="match status" value="1"/>
</dbReference>
<evidence type="ECO:0000313" key="6">
    <source>
        <dbReference type="EMBL" id="AND42407.1"/>
    </source>
</evidence>
<evidence type="ECO:0000259" key="5">
    <source>
        <dbReference type="PROSITE" id="PS50931"/>
    </source>
</evidence>
<dbReference type="Pfam" id="PF03466">
    <property type="entry name" value="LysR_substrate"/>
    <property type="match status" value="1"/>
</dbReference>
<dbReference type="InterPro" id="IPR000847">
    <property type="entry name" value="LysR_HTH_N"/>
</dbReference>
<keyword evidence="2" id="KW-0805">Transcription regulation</keyword>
<dbReference type="GO" id="GO:0003700">
    <property type="term" value="F:DNA-binding transcription factor activity"/>
    <property type="evidence" value="ECO:0007669"/>
    <property type="project" value="InterPro"/>
</dbReference>
<evidence type="ECO:0000256" key="1">
    <source>
        <dbReference type="ARBA" id="ARBA00009437"/>
    </source>
</evidence>
<evidence type="ECO:0000256" key="3">
    <source>
        <dbReference type="ARBA" id="ARBA00023125"/>
    </source>
</evidence>
<dbReference type="Proteomes" id="UP000077856">
    <property type="component" value="Chromosome"/>
</dbReference>
<dbReference type="PRINTS" id="PR00039">
    <property type="entry name" value="HTHLYSR"/>
</dbReference>
<dbReference type="GO" id="GO:0000976">
    <property type="term" value="F:transcription cis-regulatory region binding"/>
    <property type="evidence" value="ECO:0007669"/>
    <property type="project" value="TreeGrafter"/>
</dbReference>
<dbReference type="SUPFAM" id="SSF53850">
    <property type="entry name" value="Periplasmic binding protein-like II"/>
    <property type="match status" value="1"/>
</dbReference>
<sequence>MDEKDWLILQTIHKERNITKAAEQLYISQPSLTYRIQQLEKEFAVKILSRRKRGVDFTSEGEYLVEYANRMIHQLRETKDFLSSMEGEVRGALRLGVSQTYARYKLPEILAAFLIQYPQVDLKLKTGFSYEVIQMVHKEEANIGIVRDPYDWKGPKILIDEERIFLASNDKIDLEQLPYLPRIDYNTDPSLKNIIDLWWKENFNHPPTITMEVDIIDTCREMVLNGLGYGILPEICLKGCTDLNTWELNLKGETLYRKTWLVFNASSLNLSVSNAFIEFIRGSKA</sequence>
<reference evidence="6 7" key="1">
    <citation type="submission" date="2016-04" db="EMBL/GenBank/DDBJ databases">
        <title>Complete genome sequence of Bacillus oceanisediminis strain 2691.</title>
        <authorList>
            <person name="Jeong H."/>
            <person name="Kim H.J."/>
            <person name="Lee D.-W."/>
        </authorList>
    </citation>
    <scope>NUCLEOTIDE SEQUENCE [LARGE SCALE GENOMIC DNA]</scope>
    <source>
        <strain evidence="6 7">2691</strain>
    </source>
</reference>
<dbReference type="EMBL" id="CP015506">
    <property type="protein sequence ID" value="AND42407.1"/>
    <property type="molecule type" value="Genomic_DNA"/>
</dbReference>
<dbReference type="Gene3D" id="3.40.190.290">
    <property type="match status" value="1"/>
</dbReference>
<gene>
    <name evidence="6" type="ORF">A361_25715</name>
</gene>
<evidence type="ECO:0000256" key="2">
    <source>
        <dbReference type="ARBA" id="ARBA00023015"/>
    </source>
</evidence>
<dbReference type="Pfam" id="PF00126">
    <property type="entry name" value="HTH_1"/>
    <property type="match status" value="1"/>
</dbReference>
<keyword evidence="4" id="KW-0804">Transcription</keyword>
<dbReference type="RefSeq" id="WP_019380632.1">
    <property type="nucleotide sequence ID" value="NZ_CP015506.1"/>
</dbReference>
<dbReference type="eggNOG" id="COG0583">
    <property type="taxonomic scope" value="Bacteria"/>
</dbReference>
<dbReference type="SUPFAM" id="SSF46785">
    <property type="entry name" value="Winged helix' DNA-binding domain"/>
    <property type="match status" value="1"/>
</dbReference>
<dbReference type="Gene3D" id="1.10.10.10">
    <property type="entry name" value="Winged helix-like DNA-binding domain superfamily/Winged helix DNA-binding domain"/>
    <property type="match status" value="1"/>
</dbReference>
<dbReference type="AlphaFoldDB" id="A0A160MGE1"/>
<dbReference type="InterPro" id="IPR036388">
    <property type="entry name" value="WH-like_DNA-bd_sf"/>
</dbReference>
<proteinExistence type="inferred from homology"/>
<dbReference type="CDD" id="cd05466">
    <property type="entry name" value="PBP2_LTTR_substrate"/>
    <property type="match status" value="1"/>
</dbReference>
<dbReference type="STRING" id="1196031.A361_25715"/>
<dbReference type="KEGG" id="bon:A361_25715"/>
<dbReference type="PROSITE" id="PS50931">
    <property type="entry name" value="HTH_LYSR"/>
    <property type="match status" value="1"/>
</dbReference>